<reference evidence="2" key="1">
    <citation type="journal article" date="2019" name="Int. J. Syst. Evol. Microbiol.">
        <title>The Global Catalogue of Microorganisms (GCM) 10K type strain sequencing project: providing services to taxonomists for standard genome sequencing and annotation.</title>
        <authorList>
            <consortium name="The Broad Institute Genomics Platform"/>
            <consortium name="The Broad Institute Genome Sequencing Center for Infectious Disease"/>
            <person name="Wu L."/>
            <person name="Ma J."/>
        </authorList>
    </citation>
    <scope>NUCLEOTIDE SEQUENCE [LARGE SCALE GENOMIC DNA]</scope>
    <source>
        <strain evidence="2">CECT 7798</strain>
    </source>
</reference>
<evidence type="ECO:0000313" key="1">
    <source>
        <dbReference type="EMBL" id="MFC3758579.1"/>
    </source>
</evidence>
<comment type="caution">
    <text evidence="1">The sequence shown here is derived from an EMBL/GenBank/DDBJ whole genome shotgun (WGS) entry which is preliminary data.</text>
</comment>
<dbReference type="EMBL" id="JBHRYO010000002">
    <property type="protein sequence ID" value="MFC3758579.1"/>
    <property type="molecule type" value="Genomic_DNA"/>
</dbReference>
<dbReference type="RefSeq" id="WP_290300548.1">
    <property type="nucleotide sequence ID" value="NZ_JAUFQR010000001.1"/>
</dbReference>
<gene>
    <name evidence="1" type="ORF">ACFONJ_21570</name>
</gene>
<evidence type="ECO:0000313" key="2">
    <source>
        <dbReference type="Proteomes" id="UP001595735"/>
    </source>
</evidence>
<organism evidence="1 2">
    <name type="scientific">Chryseobacterium tructae</name>
    <dbReference type="NCBI Taxonomy" id="1037380"/>
    <lineage>
        <taxon>Bacteria</taxon>
        <taxon>Pseudomonadati</taxon>
        <taxon>Bacteroidota</taxon>
        <taxon>Flavobacteriia</taxon>
        <taxon>Flavobacteriales</taxon>
        <taxon>Weeksellaceae</taxon>
        <taxon>Chryseobacterium group</taxon>
        <taxon>Chryseobacterium</taxon>
    </lineage>
</organism>
<proteinExistence type="predicted"/>
<sequence>MHTGILYNDIELGYSPISSYHLGLLTRNKNFYKNVIDSHLYIIAQRKEITFHKLSYSKKSIKFEIHQEHNNKIINCELPLDQDGFRLDLKKDIQFRIHDRRNTLEKKIEYPFDGMQAFSILRTNPLTQNSELVVWVSPDKLFYHHWKGDLIAKFSDDYLDMLNFKIHYVGKSTEQNICKRLSNHSTFQEILINETPLSYGNIPSNEIMVLLMRICDNNSIVSWGKEATPEEMADFILNYQLPSDKTVSLDAEKALIKHLQPQYNKILYHSFPQNNDLVNMDYHSVILYAFRDPISLLYNQGVMKGGKFGEERDYIAVER</sequence>
<keyword evidence="2" id="KW-1185">Reference proteome</keyword>
<dbReference type="Proteomes" id="UP001595735">
    <property type="component" value="Unassembled WGS sequence"/>
</dbReference>
<name>A0ABV7Y2H2_9FLAO</name>
<accession>A0ABV7Y2H2</accession>
<protein>
    <submittedName>
        <fullName evidence="1">Uncharacterized protein</fullName>
    </submittedName>
</protein>